<gene>
    <name evidence="1" type="ORF">LX15_000916</name>
</gene>
<dbReference type="Proteomes" id="UP001205311">
    <property type="component" value="Unassembled WGS sequence"/>
</dbReference>
<protein>
    <recommendedName>
        <fullName evidence="3">Xylose isomerase-like TIM barrel domain-containing protein</fullName>
    </recommendedName>
</protein>
<dbReference type="InterPro" id="IPR036237">
    <property type="entry name" value="Xyl_isomerase-like_sf"/>
</dbReference>
<organism evidence="1 2">
    <name type="scientific">Streptoalloteichus tenebrarius (strain ATCC 17920 / DSM 40477 / JCM 4838 / CBS 697.72 / NBRC 16177 / NCIMB 11028 / NRRL B-12390 / A12253. 1 / ISP 5477)</name>
    <name type="common">Streptomyces tenebrarius</name>
    <dbReference type="NCBI Taxonomy" id="1933"/>
    <lineage>
        <taxon>Bacteria</taxon>
        <taxon>Bacillati</taxon>
        <taxon>Actinomycetota</taxon>
        <taxon>Actinomycetes</taxon>
        <taxon>Pseudonocardiales</taxon>
        <taxon>Pseudonocardiaceae</taxon>
        <taxon>Streptoalloteichus</taxon>
    </lineage>
</organism>
<dbReference type="EMBL" id="JAMTCP010000003">
    <property type="protein sequence ID" value="MCP2257231.1"/>
    <property type="molecule type" value="Genomic_DNA"/>
</dbReference>
<proteinExistence type="predicted"/>
<dbReference type="Gene3D" id="3.20.20.150">
    <property type="entry name" value="Divalent-metal-dependent TIM barrel enzymes"/>
    <property type="match status" value="1"/>
</dbReference>
<evidence type="ECO:0008006" key="3">
    <source>
        <dbReference type="Google" id="ProtNLM"/>
    </source>
</evidence>
<reference evidence="1 2" key="1">
    <citation type="submission" date="2022-06" db="EMBL/GenBank/DDBJ databases">
        <title>Genomic Encyclopedia of Archaeal and Bacterial Type Strains, Phase II (KMG-II): from individual species to whole genera.</title>
        <authorList>
            <person name="Goeker M."/>
        </authorList>
    </citation>
    <scope>NUCLEOTIDE SEQUENCE [LARGE SCALE GENOMIC DNA]</scope>
    <source>
        <strain evidence="1 2">DSM 40477</strain>
    </source>
</reference>
<evidence type="ECO:0000313" key="1">
    <source>
        <dbReference type="EMBL" id="MCP2257231.1"/>
    </source>
</evidence>
<name>A0ABT1HP04_STRSD</name>
<keyword evidence="2" id="KW-1185">Reference proteome</keyword>
<accession>A0ABT1HP04</accession>
<dbReference type="SUPFAM" id="SSF51658">
    <property type="entry name" value="Xylose isomerase-like"/>
    <property type="match status" value="1"/>
</dbReference>
<evidence type="ECO:0000313" key="2">
    <source>
        <dbReference type="Proteomes" id="UP001205311"/>
    </source>
</evidence>
<sequence>MVRALAPYVGYVHVKDYRTTDGGRSFCPAGEGVVPYEMVLPLLHTARPALPYALETHVRDTPADALAARTARSLGWMVGSCAHYRSRRSVSSAVFTASARACLWAVESVPAPSPDAASTASSFCLWALVMRACEGGWFRTSRAA</sequence>
<comment type="caution">
    <text evidence="1">The sequence shown here is derived from an EMBL/GenBank/DDBJ whole genome shotgun (WGS) entry which is preliminary data.</text>
</comment>